<dbReference type="EMBL" id="JAPJZI010000001">
    <property type="protein sequence ID" value="MDA5399746.1"/>
    <property type="molecule type" value="Genomic_DNA"/>
</dbReference>
<evidence type="ECO:0000256" key="6">
    <source>
        <dbReference type="SAM" id="Phobius"/>
    </source>
</evidence>
<dbReference type="InterPro" id="IPR001851">
    <property type="entry name" value="ABC_transp_permease"/>
</dbReference>
<comment type="caution">
    <text evidence="7">The sequence shown here is derived from an EMBL/GenBank/DDBJ whole genome shotgun (WGS) entry which is preliminary data.</text>
</comment>
<comment type="subcellular location">
    <subcellularLocation>
        <location evidence="1">Cell membrane</location>
        <topology evidence="1">Multi-pass membrane protein</topology>
    </subcellularLocation>
</comment>
<feature type="transmembrane region" description="Helical" evidence="6">
    <location>
        <begin position="7"/>
        <end position="24"/>
    </location>
</feature>
<organism evidence="7 8">
    <name type="scientific">Hoeflea prorocentri</name>
    <dbReference type="NCBI Taxonomy" id="1922333"/>
    <lineage>
        <taxon>Bacteria</taxon>
        <taxon>Pseudomonadati</taxon>
        <taxon>Pseudomonadota</taxon>
        <taxon>Alphaproteobacteria</taxon>
        <taxon>Hyphomicrobiales</taxon>
        <taxon>Rhizobiaceae</taxon>
        <taxon>Hoeflea</taxon>
    </lineage>
</organism>
<dbReference type="Proteomes" id="UP001151234">
    <property type="component" value="Unassembled WGS sequence"/>
</dbReference>
<feature type="transmembrane region" description="Helical" evidence="6">
    <location>
        <begin position="114"/>
        <end position="134"/>
    </location>
</feature>
<dbReference type="RefSeq" id="WP_267991166.1">
    <property type="nucleotide sequence ID" value="NZ_JAPJZI010000001.1"/>
</dbReference>
<feature type="transmembrane region" description="Helical" evidence="6">
    <location>
        <begin position="262"/>
        <end position="282"/>
    </location>
</feature>
<dbReference type="Pfam" id="PF02653">
    <property type="entry name" value="BPD_transp_2"/>
    <property type="match status" value="1"/>
</dbReference>
<dbReference type="GO" id="GO:0022857">
    <property type="term" value="F:transmembrane transporter activity"/>
    <property type="evidence" value="ECO:0007669"/>
    <property type="project" value="InterPro"/>
</dbReference>
<evidence type="ECO:0000313" key="8">
    <source>
        <dbReference type="Proteomes" id="UP001151234"/>
    </source>
</evidence>
<dbReference type="CDD" id="cd06579">
    <property type="entry name" value="TM_PBP1_transp_AraH_like"/>
    <property type="match status" value="1"/>
</dbReference>
<evidence type="ECO:0000256" key="4">
    <source>
        <dbReference type="ARBA" id="ARBA00022989"/>
    </source>
</evidence>
<keyword evidence="5 6" id="KW-0472">Membrane</keyword>
<dbReference type="GO" id="GO:0005886">
    <property type="term" value="C:plasma membrane"/>
    <property type="evidence" value="ECO:0007669"/>
    <property type="project" value="UniProtKB-SubCell"/>
</dbReference>
<feature type="transmembrane region" description="Helical" evidence="6">
    <location>
        <begin position="84"/>
        <end position="102"/>
    </location>
</feature>
<gene>
    <name evidence="7" type="ORF">OQ273_14285</name>
</gene>
<evidence type="ECO:0000256" key="1">
    <source>
        <dbReference type="ARBA" id="ARBA00004651"/>
    </source>
</evidence>
<dbReference type="AlphaFoldDB" id="A0A9X3ZIK7"/>
<reference evidence="7" key="1">
    <citation type="submission" date="2022-11" db="EMBL/GenBank/DDBJ databases">
        <title>Draft genome sequence of Hoeflea poritis E7-10 and Hoeflea prorocentri PM5-8, separated from scleractinian coral Porites lutea and marine dinoflagellate.</title>
        <authorList>
            <person name="Zhang G."/>
            <person name="Wei Q."/>
            <person name="Cai L."/>
        </authorList>
    </citation>
    <scope>NUCLEOTIDE SEQUENCE</scope>
    <source>
        <strain evidence="7">PM5-8</strain>
    </source>
</reference>
<evidence type="ECO:0000313" key="7">
    <source>
        <dbReference type="EMBL" id="MDA5399746.1"/>
    </source>
</evidence>
<keyword evidence="2" id="KW-1003">Cell membrane</keyword>
<feature type="transmembrane region" description="Helical" evidence="6">
    <location>
        <begin position="154"/>
        <end position="176"/>
    </location>
</feature>
<evidence type="ECO:0000256" key="2">
    <source>
        <dbReference type="ARBA" id="ARBA00022475"/>
    </source>
</evidence>
<dbReference type="PANTHER" id="PTHR32196">
    <property type="entry name" value="ABC TRANSPORTER PERMEASE PROTEIN YPHD-RELATED-RELATED"/>
    <property type="match status" value="1"/>
</dbReference>
<feature type="transmembrane region" description="Helical" evidence="6">
    <location>
        <begin position="30"/>
        <end position="49"/>
    </location>
</feature>
<feature type="transmembrane region" description="Helical" evidence="6">
    <location>
        <begin position="206"/>
        <end position="233"/>
    </location>
</feature>
<accession>A0A9X3ZIK7</accession>
<keyword evidence="3 6" id="KW-0812">Transmembrane</keyword>
<keyword evidence="4 6" id="KW-1133">Transmembrane helix</keyword>
<feature type="transmembrane region" description="Helical" evidence="6">
    <location>
        <begin position="239"/>
        <end position="255"/>
    </location>
</feature>
<keyword evidence="8" id="KW-1185">Reference proteome</keyword>
<protein>
    <submittedName>
        <fullName evidence="7">ABC transporter permease</fullName>
    </submittedName>
</protein>
<feature type="transmembrane region" description="Helical" evidence="6">
    <location>
        <begin position="288"/>
        <end position="305"/>
    </location>
</feature>
<name>A0A9X3ZIK7_9HYPH</name>
<evidence type="ECO:0000256" key="3">
    <source>
        <dbReference type="ARBA" id="ARBA00022692"/>
    </source>
</evidence>
<proteinExistence type="predicted"/>
<sequence length="314" mass="31954">MTTNKTVLAYGMVAVIFAIGAATVEGYTSVFSIRAMLVIASFLIIAAAGQTIVMLIGGIDLSIPFVVGFANVAVAQLSSQGMPFPVAILVVLVLSIAVGAFNGAISSLLKVHPLIITLGTGTALLGGVLLWTRGYPTGSAPAYISEFVSIGQSIGPIPVPMLVPAALLLAVLLFLLERRTLLGRRIFAYGANPTAAPLVRISALKVWVFCFGLSAGLAAVTGILLLGFSGAAFADVGRHYLFQTIAAAVIGGTALSGGQGGIAGTVAGALVLTQLNTVLIGLGFDQSVVQALLGVLIVAVVAIYGRQAHLRTAI</sequence>
<evidence type="ECO:0000256" key="5">
    <source>
        <dbReference type="ARBA" id="ARBA00023136"/>
    </source>
</evidence>